<feature type="non-terminal residue" evidence="4">
    <location>
        <position position="1001"/>
    </location>
</feature>
<dbReference type="InterPro" id="IPR044748">
    <property type="entry name" value="Trm3/TARBP1_C"/>
</dbReference>
<dbReference type="EMBL" id="MU006109">
    <property type="protein sequence ID" value="KAF2835367.1"/>
    <property type="molecule type" value="Genomic_DNA"/>
</dbReference>
<protein>
    <recommendedName>
        <fullName evidence="3">tRNA/rRNA methyltransferase SpoU type domain-containing protein</fullName>
    </recommendedName>
</protein>
<dbReference type="Pfam" id="PF00588">
    <property type="entry name" value="SpoU_methylase"/>
    <property type="match status" value="1"/>
</dbReference>
<keyword evidence="2" id="KW-0808">Transferase</keyword>
<dbReference type="CDD" id="cd18091">
    <property type="entry name" value="SpoU-like_TRM3-like"/>
    <property type="match status" value="1"/>
</dbReference>
<evidence type="ECO:0000259" key="3">
    <source>
        <dbReference type="Pfam" id="PF00588"/>
    </source>
</evidence>
<dbReference type="PANTHER" id="PTHR12029">
    <property type="entry name" value="RNA METHYLTRANSFERASE"/>
    <property type="match status" value="1"/>
</dbReference>
<evidence type="ECO:0000313" key="5">
    <source>
        <dbReference type="Proteomes" id="UP000799429"/>
    </source>
</evidence>
<dbReference type="AlphaFoldDB" id="A0A9P4S2Z8"/>
<dbReference type="InterPro" id="IPR001537">
    <property type="entry name" value="SpoU_MeTrfase"/>
</dbReference>
<dbReference type="GO" id="GO:0030488">
    <property type="term" value="P:tRNA methylation"/>
    <property type="evidence" value="ECO:0007669"/>
    <property type="project" value="InterPro"/>
</dbReference>
<accession>A0A9P4S2Z8</accession>
<evidence type="ECO:0000256" key="1">
    <source>
        <dbReference type="ARBA" id="ARBA00022603"/>
    </source>
</evidence>
<reference evidence="4" key="1">
    <citation type="journal article" date="2020" name="Stud. Mycol.">
        <title>101 Dothideomycetes genomes: a test case for predicting lifestyles and emergence of pathogens.</title>
        <authorList>
            <person name="Haridas S."/>
            <person name="Albert R."/>
            <person name="Binder M."/>
            <person name="Bloem J."/>
            <person name="Labutti K."/>
            <person name="Salamov A."/>
            <person name="Andreopoulos B."/>
            <person name="Baker S."/>
            <person name="Barry K."/>
            <person name="Bills G."/>
            <person name="Bluhm B."/>
            <person name="Cannon C."/>
            <person name="Castanera R."/>
            <person name="Culley D."/>
            <person name="Daum C."/>
            <person name="Ezra D."/>
            <person name="Gonzalez J."/>
            <person name="Henrissat B."/>
            <person name="Kuo A."/>
            <person name="Liang C."/>
            <person name="Lipzen A."/>
            <person name="Lutzoni F."/>
            <person name="Magnuson J."/>
            <person name="Mondo S."/>
            <person name="Nolan M."/>
            <person name="Ohm R."/>
            <person name="Pangilinan J."/>
            <person name="Park H.-J."/>
            <person name="Ramirez L."/>
            <person name="Alfaro M."/>
            <person name="Sun H."/>
            <person name="Tritt A."/>
            <person name="Yoshinaga Y."/>
            <person name="Zwiers L.-H."/>
            <person name="Turgeon B."/>
            <person name="Goodwin S."/>
            <person name="Spatafora J."/>
            <person name="Crous P."/>
            <person name="Grigoriev I."/>
        </authorList>
    </citation>
    <scope>NUCLEOTIDE SEQUENCE</scope>
    <source>
        <strain evidence="4">CBS 101060</strain>
    </source>
</reference>
<sequence length="1001" mass="112870">YNLWMMWLALPAEYLPTREYFANDQYWTLIQDGVRYGSYEQRKFCVQILKLSIKLLKYDISTSHLKFINEEKDEYIQQYEQYGTLVEIIAVGRYINQVEESLPGLQALMRSQSKLHETWIITLFASLFRPGMQDNVRKMVISWYMDLAEPPLGSHASYLDFLLTHLLPWATQGHLFIYSTRKHNGSLICKHGERLTRYFNSLVSDLQDDRTTQSYVSSIIAYIDSKRGYMFPPAMAFILHGLASALSKRLPCLSAAEAEMLVKIPATTHISDLQQDIFTSYAAILCKNIDLKTVQDSKLPRGLQLLSSRYENLRSSGTRQDQDESREKTLKHFLEKLDITKYKCLSGSGLVSGIKHIREILDTEEDLAPEQLFKALDALWNELEIQDYMKAALVAIPEVLFHPKCIVLCGQSSELASLLSSSALYISQLCQGRIYAFSPLIQALRIAYCTSPSSVEYIPFERIIGHFTNNPPSPKPEFLLEATIAQKVQEFVPNISYDSYYGLPEQFGFACLMDLINRIRSTDVDLLQSIMDSVLTFWISQKIPPPVFSKSKHTSQLQVLLLLLEPIVKNNPQDVLRYFSMFKNFIFIESLPRHRYLLEWAIARLSLHSKDVGKGILKELSTTDHAHPKFLASVMKMATTIALLPNSTEEYTDALMTCLVALSASPKIMVRHEAQWSVPPVWEHAIRMGWNKVVGNTAFEALYTQLKALEKHMNIPAPRMLERLNPVSGHTLANLFQGAYLTIDPREAPLTTTADFEAVYANDRSIGFDSLPPPRMELGRPPVGLPFLDDSTTIAKRMPSAHDDSTARVDPVDATFLQTKGAVYHDPLSKPSDPSSSDQPSLLLVASLISSPPNLGGLSRAAEIFGASSLQVPNLTILTNQVFTTVSVSSHLHLTIQELSPEVLVNWIVERKREGYTVVGVEQTDRSIILGDGNKDNIGECKIPKRCVLIMGSEKEGIPGKILAECNICVEVRQWGITRSLNVQTAAAVVMYEWRRGWGGR</sequence>
<evidence type="ECO:0000313" key="4">
    <source>
        <dbReference type="EMBL" id="KAF2835367.1"/>
    </source>
</evidence>
<comment type="caution">
    <text evidence="4">The sequence shown here is derived from an EMBL/GenBank/DDBJ whole genome shotgun (WGS) entry which is preliminary data.</text>
</comment>
<dbReference type="InterPro" id="IPR029026">
    <property type="entry name" value="tRNA_m1G_MTases_N"/>
</dbReference>
<dbReference type="GO" id="GO:0016423">
    <property type="term" value="F:tRNA (guanine) methyltransferase activity"/>
    <property type="evidence" value="ECO:0007669"/>
    <property type="project" value="InterPro"/>
</dbReference>
<gene>
    <name evidence="4" type="ORF">M501DRAFT_914534</name>
</gene>
<keyword evidence="5" id="KW-1185">Reference proteome</keyword>
<dbReference type="Gene3D" id="3.40.1280.10">
    <property type="match status" value="1"/>
</dbReference>
<dbReference type="OrthoDB" id="241340at2759"/>
<organism evidence="4 5">
    <name type="scientific">Patellaria atrata CBS 101060</name>
    <dbReference type="NCBI Taxonomy" id="1346257"/>
    <lineage>
        <taxon>Eukaryota</taxon>
        <taxon>Fungi</taxon>
        <taxon>Dikarya</taxon>
        <taxon>Ascomycota</taxon>
        <taxon>Pezizomycotina</taxon>
        <taxon>Dothideomycetes</taxon>
        <taxon>Dothideomycetes incertae sedis</taxon>
        <taxon>Patellariales</taxon>
        <taxon>Patellariaceae</taxon>
        <taxon>Patellaria</taxon>
    </lineage>
</organism>
<keyword evidence="1" id="KW-0489">Methyltransferase</keyword>
<dbReference type="GO" id="GO:0003723">
    <property type="term" value="F:RNA binding"/>
    <property type="evidence" value="ECO:0007669"/>
    <property type="project" value="InterPro"/>
</dbReference>
<proteinExistence type="predicted"/>
<dbReference type="InterPro" id="IPR045330">
    <property type="entry name" value="TRM3/TARBP1"/>
</dbReference>
<feature type="non-terminal residue" evidence="4">
    <location>
        <position position="1"/>
    </location>
</feature>
<dbReference type="PANTHER" id="PTHR12029:SF11">
    <property type="entry name" value="METHYLTRANSFERASE TARBP1-RELATED"/>
    <property type="match status" value="1"/>
</dbReference>
<feature type="domain" description="tRNA/rRNA methyltransferase SpoU type" evidence="3">
    <location>
        <begin position="842"/>
        <end position="992"/>
    </location>
</feature>
<evidence type="ECO:0000256" key="2">
    <source>
        <dbReference type="ARBA" id="ARBA00022679"/>
    </source>
</evidence>
<name>A0A9P4S2Z8_9PEZI</name>
<dbReference type="InterPro" id="IPR029028">
    <property type="entry name" value="Alpha/beta_knot_MTases"/>
</dbReference>
<dbReference type="Proteomes" id="UP000799429">
    <property type="component" value="Unassembled WGS sequence"/>
</dbReference>
<dbReference type="SUPFAM" id="SSF75217">
    <property type="entry name" value="alpha/beta knot"/>
    <property type="match status" value="1"/>
</dbReference>